<sequence>MRPQLRQRPLSHRLLLAPPPSPPYPPSPCFPLFILPRRWPVIWVCNSGKDGEQHHRDVGGAYFQFYSVSAINLGALASTVISMVNYLTHPYFTSCTLEKFYQLSLICRRKLRALWRHYFNDTNGSTMHNIFPGFGMGLIISGCFYQPMLTAIASTIA</sequence>
<accession>A0ACB9HRQ4</accession>
<proteinExistence type="predicted"/>
<evidence type="ECO:0000313" key="2">
    <source>
        <dbReference type="Proteomes" id="UP001056120"/>
    </source>
</evidence>
<name>A0ACB9HRQ4_9ASTR</name>
<keyword evidence="2" id="KW-1185">Reference proteome</keyword>
<reference evidence="1 2" key="2">
    <citation type="journal article" date="2022" name="Mol. Ecol. Resour.">
        <title>The genomes of chicory, endive, great burdock and yacon provide insights into Asteraceae paleo-polyploidization history and plant inulin production.</title>
        <authorList>
            <person name="Fan W."/>
            <person name="Wang S."/>
            <person name="Wang H."/>
            <person name="Wang A."/>
            <person name="Jiang F."/>
            <person name="Liu H."/>
            <person name="Zhao H."/>
            <person name="Xu D."/>
            <person name="Zhang Y."/>
        </authorList>
    </citation>
    <scope>NUCLEOTIDE SEQUENCE [LARGE SCALE GENOMIC DNA]</scope>
    <source>
        <strain evidence="2">cv. Yunnan</strain>
        <tissue evidence="1">Leaves</tissue>
    </source>
</reference>
<dbReference type="Proteomes" id="UP001056120">
    <property type="component" value="Linkage Group LG11"/>
</dbReference>
<organism evidence="1 2">
    <name type="scientific">Smallanthus sonchifolius</name>
    <dbReference type="NCBI Taxonomy" id="185202"/>
    <lineage>
        <taxon>Eukaryota</taxon>
        <taxon>Viridiplantae</taxon>
        <taxon>Streptophyta</taxon>
        <taxon>Embryophyta</taxon>
        <taxon>Tracheophyta</taxon>
        <taxon>Spermatophyta</taxon>
        <taxon>Magnoliopsida</taxon>
        <taxon>eudicotyledons</taxon>
        <taxon>Gunneridae</taxon>
        <taxon>Pentapetalae</taxon>
        <taxon>asterids</taxon>
        <taxon>campanulids</taxon>
        <taxon>Asterales</taxon>
        <taxon>Asteraceae</taxon>
        <taxon>Asteroideae</taxon>
        <taxon>Heliantheae alliance</taxon>
        <taxon>Millerieae</taxon>
        <taxon>Smallanthus</taxon>
    </lineage>
</organism>
<protein>
    <submittedName>
        <fullName evidence="1">Uncharacterized protein</fullName>
    </submittedName>
</protein>
<reference evidence="2" key="1">
    <citation type="journal article" date="2022" name="Mol. Ecol. Resour.">
        <title>The genomes of chicory, endive, great burdock and yacon provide insights into Asteraceae palaeo-polyploidization history and plant inulin production.</title>
        <authorList>
            <person name="Fan W."/>
            <person name="Wang S."/>
            <person name="Wang H."/>
            <person name="Wang A."/>
            <person name="Jiang F."/>
            <person name="Liu H."/>
            <person name="Zhao H."/>
            <person name="Xu D."/>
            <person name="Zhang Y."/>
        </authorList>
    </citation>
    <scope>NUCLEOTIDE SEQUENCE [LARGE SCALE GENOMIC DNA]</scope>
    <source>
        <strain evidence="2">cv. Yunnan</strain>
    </source>
</reference>
<gene>
    <name evidence="1" type="ORF">L1987_33387</name>
</gene>
<dbReference type="EMBL" id="CM042028">
    <property type="protein sequence ID" value="KAI3798118.1"/>
    <property type="molecule type" value="Genomic_DNA"/>
</dbReference>
<comment type="caution">
    <text evidence="1">The sequence shown here is derived from an EMBL/GenBank/DDBJ whole genome shotgun (WGS) entry which is preliminary data.</text>
</comment>
<evidence type="ECO:0000313" key="1">
    <source>
        <dbReference type="EMBL" id="KAI3798118.1"/>
    </source>
</evidence>